<gene>
    <name evidence="3" type="ORF">PV06_05859</name>
</gene>
<feature type="transmembrane region" description="Helical" evidence="2">
    <location>
        <begin position="158"/>
        <end position="179"/>
    </location>
</feature>
<dbReference type="PANTHER" id="PTHR28228">
    <property type="entry name" value="SECRETORY COMPONENT PROTEIN SHR3"/>
    <property type="match status" value="1"/>
</dbReference>
<evidence type="ECO:0000256" key="2">
    <source>
        <dbReference type="SAM" id="Phobius"/>
    </source>
</evidence>
<dbReference type="OrthoDB" id="5229808at2759"/>
<dbReference type="HOGENOM" id="CLU_080510_0_0_1"/>
<evidence type="ECO:0000256" key="1">
    <source>
        <dbReference type="SAM" id="MobiDB-lite"/>
    </source>
</evidence>
<dbReference type="GO" id="GO:0005789">
    <property type="term" value="C:endoplasmic reticulum membrane"/>
    <property type="evidence" value="ECO:0007669"/>
    <property type="project" value="TreeGrafter"/>
</dbReference>
<protein>
    <recommendedName>
        <fullName evidence="5">ER membrane protein SH3</fullName>
    </recommendedName>
</protein>
<dbReference type="GeneID" id="27357933"/>
<feature type="transmembrane region" description="Helical" evidence="2">
    <location>
        <begin position="60"/>
        <end position="81"/>
    </location>
</feature>
<dbReference type="GO" id="GO:0006888">
    <property type="term" value="P:endoplasmic reticulum to Golgi vesicle-mediated transport"/>
    <property type="evidence" value="ECO:0007669"/>
    <property type="project" value="TreeGrafter"/>
</dbReference>
<dbReference type="PIRSF" id="PIRSF029187">
    <property type="entry name" value="Shr3_AAP_chap"/>
    <property type="match status" value="1"/>
</dbReference>
<accession>A0A0D2BXQ1</accession>
<dbReference type="GO" id="GO:0051082">
    <property type="term" value="F:unfolded protein binding"/>
    <property type="evidence" value="ECO:0007669"/>
    <property type="project" value="TreeGrafter"/>
</dbReference>
<dbReference type="EMBL" id="KN847336">
    <property type="protein sequence ID" value="KIW42297.1"/>
    <property type="molecule type" value="Genomic_DNA"/>
</dbReference>
<dbReference type="SMART" id="SM00786">
    <property type="entry name" value="SHR3_chaperone"/>
    <property type="match status" value="1"/>
</dbReference>
<keyword evidence="2" id="KW-0812">Transmembrane</keyword>
<dbReference type="Proteomes" id="UP000053342">
    <property type="component" value="Unassembled WGS sequence"/>
</dbReference>
<keyword evidence="2" id="KW-1133">Transmembrane helix</keyword>
<keyword evidence="4" id="KW-1185">Reference proteome</keyword>
<evidence type="ECO:0000313" key="4">
    <source>
        <dbReference type="Proteomes" id="UP000053342"/>
    </source>
</evidence>
<feature type="transmembrane region" description="Helical" evidence="2">
    <location>
        <begin position="88"/>
        <end position="107"/>
    </location>
</feature>
<reference evidence="3 4" key="1">
    <citation type="submission" date="2015-01" db="EMBL/GenBank/DDBJ databases">
        <title>The Genome Sequence of Exophiala oligosperma CBS72588.</title>
        <authorList>
            <consortium name="The Broad Institute Genomics Platform"/>
            <person name="Cuomo C."/>
            <person name="de Hoog S."/>
            <person name="Gorbushina A."/>
            <person name="Stielow B."/>
            <person name="Teixiera M."/>
            <person name="Abouelleil A."/>
            <person name="Chapman S.B."/>
            <person name="Priest M."/>
            <person name="Young S.K."/>
            <person name="Wortman J."/>
            <person name="Nusbaum C."/>
            <person name="Birren B."/>
        </authorList>
    </citation>
    <scope>NUCLEOTIDE SEQUENCE [LARGE SCALE GENOMIC DNA]</scope>
    <source>
        <strain evidence="3 4">CBS 72588</strain>
    </source>
</reference>
<dbReference type="AlphaFoldDB" id="A0A0D2BXQ1"/>
<organism evidence="3 4">
    <name type="scientific">Exophiala oligosperma</name>
    <dbReference type="NCBI Taxonomy" id="215243"/>
    <lineage>
        <taxon>Eukaryota</taxon>
        <taxon>Fungi</taxon>
        <taxon>Dikarya</taxon>
        <taxon>Ascomycota</taxon>
        <taxon>Pezizomycotina</taxon>
        <taxon>Eurotiomycetes</taxon>
        <taxon>Chaetothyriomycetidae</taxon>
        <taxon>Chaetothyriales</taxon>
        <taxon>Herpotrichiellaceae</taxon>
        <taxon>Exophiala</taxon>
    </lineage>
</organism>
<dbReference type="VEuPathDB" id="FungiDB:PV06_05859"/>
<feature type="compositionally biased region" description="Basic and acidic residues" evidence="1">
    <location>
        <begin position="198"/>
        <end position="208"/>
    </location>
</feature>
<dbReference type="PANTHER" id="PTHR28228:SF1">
    <property type="entry name" value="SECRETORY COMPONENT PROTEIN SHR3"/>
    <property type="match status" value="1"/>
</dbReference>
<dbReference type="InterPro" id="IPR013248">
    <property type="entry name" value="Psh3/Shr3"/>
</dbReference>
<dbReference type="RefSeq" id="XP_016262513.1">
    <property type="nucleotide sequence ID" value="XM_016406909.1"/>
</dbReference>
<proteinExistence type="predicted"/>
<evidence type="ECO:0008006" key="5">
    <source>
        <dbReference type="Google" id="ProtNLM"/>
    </source>
</evidence>
<keyword evidence="2" id="KW-0472">Membrane</keyword>
<sequence>MPTNPFATFLIICPVSFFLGILFSLFPYDYPLLWSSLPTPDTHFDAIETHLQLLHNAPNLIQRILHIMLTAGLLGLLIKLYKPTESNMLFDGGSLVLYMVAVIVYIANIVKGLRIVNDGTYGLGLNNMDQDQLDNLNMQGQDADSGDRVLGREDNLKVLAASNTILALVLVGVLVLQVGQMYADRVDARALKDFHEKEKLEQEKKESESPSSATVKRQGSLREGKKTK</sequence>
<dbReference type="Pfam" id="PF08229">
    <property type="entry name" value="SHR3_chaperone"/>
    <property type="match status" value="1"/>
</dbReference>
<evidence type="ECO:0000313" key="3">
    <source>
        <dbReference type="EMBL" id="KIW42297.1"/>
    </source>
</evidence>
<name>A0A0D2BXQ1_9EURO</name>
<feature type="transmembrane region" description="Helical" evidence="2">
    <location>
        <begin position="7"/>
        <end position="28"/>
    </location>
</feature>
<feature type="region of interest" description="Disordered" evidence="1">
    <location>
        <begin position="198"/>
        <end position="228"/>
    </location>
</feature>